<evidence type="ECO:0000313" key="3">
    <source>
        <dbReference type="Proteomes" id="UP000249451"/>
    </source>
</evidence>
<sequence length="182" mass="19276">MKTTPRGYQYPEPADMAKNFPSIAATTITKIDADMTTALTRQMTPGPKGDPGGNAAPWQAGTAGTDTYLDTTSGAYVRIRDNGDQTCTLACVMHSNGWDTSDQPVQREVARLPPISEWLTAAAFIVAIDFSTTLLKKAPRALPAAISYGQDNYLSLTVEQPPGTIVPGGKSIAFVTTLALPA</sequence>
<name>A0A2W5D830_9CORY</name>
<comment type="caution">
    <text evidence="2">The sequence shown here is derived from an EMBL/GenBank/DDBJ whole genome shotgun (WGS) entry which is preliminary data.</text>
</comment>
<protein>
    <submittedName>
        <fullName evidence="2">Uncharacterized protein</fullName>
    </submittedName>
</protein>
<organism evidence="2 3">
    <name type="scientific">Corynebacterium urealyticum</name>
    <dbReference type="NCBI Taxonomy" id="43771"/>
    <lineage>
        <taxon>Bacteria</taxon>
        <taxon>Bacillati</taxon>
        <taxon>Actinomycetota</taxon>
        <taxon>Actinomycetes</taxon>
        <taxon>Mycobacteriales</taxon>
        <taxon>Corynebacteriaceae</taxon>
        <taxon>Corynebacterium</taxon>
    </lineage>
</organism>
<feature type="region of interest" description="Disordered" evidence="1">
    <location>
        <begin position="41"/>
        <end position="64"/>
    </location>
</feature>
<accession>A0A2W5D830</accession>
<proteinExistence type="predicted"/>
<evidence type="ECO:0000256" key="1">
    <source>
        <dbReference type="SAM" id="MobiDB-lite"/>
    </source>
</evidence>
<evidence type="ECO:0000313" key="2">
    <source>
        <dbReference type="EMBL" id="PZP03172.1"/>
    </source>
</evidence>
<dbReference type="AlphaFoldDB" id="A0A2W5D830"/>
<gene>
    <name evidence="2" type="ORF">DI609_01305</name>
</gene>
<reference evidence="2 3" key="1">
    <citation type="submission" date="2017-11" db="EMBL/GenBank/DDBJ databases">
        <title>Infants hospitalized years apart are colonized by the same room-sourced microbial strains.</title>
        <authorList>
            <person name="Brooks B."/>
            <person name="Olm M.R."/>
            <person name="Firek B.A."/>
            <person name="Baker R."/>
            <person name="Thomas B.C."/>
            <person name="Morowitz M.J."/>
            <person name="Banfield J.F."/>
        </authorList>
    </citation>
    <scope>NUCLEOTIDE SEQUENCE [LARGE SCALE GENOMIC DNA]</scope>
    <source>
        <strain evidence="2">S2_012_000_R3_87</strain>
    </source>
</reference>
<dbReference type="EMBL" id="QFNY01000016">
    <property type="protein sequence ID" value="PZP03172.1"/>
    <property type="molecule type" value="Genomic_DNA"/>
</dbReference>
<dbReference type="Proteomes" id="UP000249451">
    <property type="component" value="Unassembled WGS sequence"/>
</dbReference>